<evidence type="ECO:0000313" key="2">
    <source>
        <dbReference type="Proteomes" id="UP000199337"/>
    </source>
</evidence>
<proteinExistence type="predicted"/>
<dbReference type="Gene3D" id="3.40.50.300">
    <property type="entry name" value="P-loop containing nucleotide triphosphate hydrolases"/>
    <property type="match status" value="1"/>
</dbReference>
<evidence type="ECO:0008006" key="3">
    <source>
        <dbReference type="Google" id="ProtNLM"/>
    </source>
</evidence>
<gene>
    <name evidence="1" type="ORF">SAMN05660649_04326</name>
</gene>
<name>A0A1I2Y9B0_9FIRM</name>
<organism evidence="1 2">
    <name type="scientific">Desulfotruncus arcticus DSM 17038</name>
    <dbReference type="NCBI Taxonomy" id="1121424"/>
    <lineage>
        <taxon>Bacteria</taxon>
        <taxon>Bacillati</taxon>
        <taxon>Bacillota</taxon>
        <taxon>Clostridia</taxon>
        <taxon>Eubacteriales</taxon>
        <taxon>Desulfallaceae</taxon>
        <taxon>Desulfotruncus</taxon>
    </lineage>
</organism>
<reference evidence="2" key="1">
    <citation type="submission" date="2016-10" db="EMBL/GenBank/DDBJ databases">
        <authorList>
            <person name="Varghese N."/>
            <person name="Submissions S."/>
        </authorList>
    </citation>
    <scope>NUCLEOTIDE SEQUENCE [LARGE SCALE GENOMIC DNA]</scope>
    <source>
        <strain evidence="2">DSM 17038</strain>
    </source>
</reference>
<protein>
    <recommendedName>
        <fullName evidence="3">AAA domain-containing protein</fullName>
    </recommendedName>
</protein>
<dbReference type="InterPro" id="IPR027417">
    <property type="entry name" value="P-loop_NTPase"/>
</dbReference>
<dbReference type="EMBL" id="FOOX01000020">
    <property type="protein sequence ID" value="SFH22294.1"/>
    <property type="molecule type" value="Genomic_DNA"/>
</dbReference>
<dbReference type="AlphaFoldDB" id="A0A1I2Y9B0"/>
<accession>A0A1I2Y9B0</accession>
<dbReference type="Proteomes" id="UP000199337">
    <property type="component" value="Unassembled WGS sequence"/>
</dbReference>
<keyword evidence="2" id="KW-1185">Reference proteome</keyword>
<dbReference type="SUPFAM" id="SSF52540">
    <property type="entry name" value="P-loop containing nucleoside triphosphate hydrolases"/>
    <property type="match status" value="1"/>
</dbReference>
<evidence type="ECO:0000313" key="1">
    <source>
        <dbReference type="EMBL" id="SFH22294.1"/>
    </source>
</evidence>
<sequence length="467" mass="53318">MVYIITLTFTGNINILSEMCYNVSHSGAANIPIPNMYKGRNHMATITVYKTQDVFGISRNVPENYVAREGIDDKFKELKRDKHIVIFGSSKQGKTSLRKKNLKQEDYITIHCSNQWDIGDINANILKRAGFEIKQSVVKTERGKNKIVASLTAKVLGIGSSLQGEKQQEKETAITSVQLELDIDDVNDIINALAQMKFSKLIILEDFHYLKPETQKDFAVELKAFHENSNLCFVIVGVWLEENRLIVYNGDLTGRVMAINADKWTKPQLLEVIKNGEQLLYITFTDDFKNNLINNCQESVYIVQEACYKACELKGIEETQEENIVVNVDKSVQDIIKEIVNQQSGRYNSFIIQFADGFQDTTLQMYKWLLYPILTATTEELEKGLRYSEIRKKLEQKHPRGEELNSGNITQALKFTASLQINKGVKPTILDYDESNLRLHVVDRGFILWLQYQKKEDLLDAVGLPLG</sequence>